<comment type="caution">
    <text evidence="1">The sequence shown here is derived from an EMBL/GenBank/DDBJ whole genome shotgun (WGS) entry which is preliminary data.</text>
</comment>
<name>A0A8X6TIJ2_NEPPI</name>
<dbReference type="EMBL" id="BMAW01058079">
    <property type="protein sequence ID" value="GFT14381.1"/>
    <property type="molecule type" value="Genomic_DNA"/>
</dbReference>
<organism evidence="1 2">
    <name type="scientific">Nephila pilipes</name>
    <name type="common">Giant wood spider</name>
    <name type="synonym">Nephila maculata</name>
    <dbReference type="NCBI Taxonomy" id="299642"/>
    <lineage>
        <taxon>Eukaryota</taxon>
        <taxon>Metazoa</taxon>
        <taxon>Ecdysozoa</taxon>
        <taxon>Arthropoda</taxon>
        <taxon>Chelicerata</taxon>
        <taxon>Arachnida</taxon>
        <taxon>Araneae</taxon>
        <taxon>Araneomorphae</taxon>
        <taxon>Entelegynae</taxon>
        <taxon>Araneoidea</taxon>
        <taxon>Nephilidae</taxon>
        <taxon>Nephila</taxon>
    </lineage>
</organism>
<reference evidence="1" key="1">
    <citation type="submission" date="2020-08" db="EMBL/GenBank/DDBJ databases">
        <title>Multicomponent nature underlies the extraordinary mechanical properties of spider dragline silk.</title>
        <authorList>
            <person name="Kono N."/>
            <person name="Nakamura H."/>
            <person name="Mori M."/>
            <person name="Yoshida Y."/>
            <person name="Ohtoshi R."/>
            <person name="Malay A.D."/>
            <person name="Moran D.A.P."/>
            <person name="Tomita M."/>
            <person name="Numata K."/>
            <person name="Arakawa K."/>
        </authorList>
    </citation>
    <scope>NUCLEOTIDE SEQUENCE</scope>
</reference>
<feature type="non-terminal residue" evidence="1">
    <location>
        <position position="1"/>
    </location>
</feature>
<protein>
    <submittedName>
        <fullName evidence="1">Uncharacterized protein</fullName>
    </submittedName>
</protein>
<sequence>PLGDKEKYEKYWPGLLKCKSNCKPDCLKLKYSFSVRERTNDYFSAIGPQFKT</sequence>
<evidence type="ECO:0000313" key="1">
    <source>
        <dbReference type="EMBL" id="GFT14381.1"/>
    </source>
</evidence>
<evidence type="ECO:0000313" key="2">
    <source>
        <dbReference type="Proteomes" id="UP000887013"/>
    </source>
</evidence>
<dbReference type="Proteomes" id="UP000887013">
    <property type="component" value="Unassembled WGS sequence"/>
</dbReference>
<proteinExistence type="predicted"/>
<keyword evidence="2" id="KW-1185">Reference proteome</keyword>
<dbReference type="AlphaFoldDB" id="A0A8X6TIJ2"/>
<accession>A0A8X6TIJ2</accession>
<gene>
    <name evidence="1" type="ORF">NPIL_627971</name>
</gene>